<protein>
    <submittedName>
        <fullName evidence="2">Autotransporter outer membrane beta-barrel domain-containing protein</fullName>
    </submittedName>
</protein>
<dbReference type="SUPFAM" id="SSF103515">
    <property type="entry name" value="Autotransporter"/>
    <property type="match status" value="1"/>
</dbReference>
<dbReference type="Proteomes" id="UP000781104">
    <property type="component" value="Unassembled WGS sequence"/>
</dbReference>
<dbReference type="Pfam" id="PF07548">
    <property type="entry name" value="ChlamPMP_M"/>
    <property type="match status" value="1"/>
</dbReference>
<dbReference type="Gene3D" id="2.40.128.130">
    <property type="entry name" value="Autotransporter beta-domain"/>
    <property type="match status" value="1"/>
</dbReference>
<proteinExistence type="predicted"/>
<comment type="caution">
    <text evidence="2">The sequence shown here is derived from an EMBL/GenBank/DDBJ whole genome shotgun (WGS) entry which is preliminary data.</text>
</comment>
<dbReference type="InterPro" id="IPR036709">
    <property type="entry name" value="Autotransporte_beta_dom_sf"/>
</dbReference>
<dbReference type="RefSeq" id="WP_221092052.1">
    <property type="nucleotide sequence ID" value="NZ_JAEMHH010000009.1"/>
</dbReference>
<dbReference type="InterPro" id="IPR011427">
    <property type="entry name" value="Polymorphic_membr_middle"/>
</dbReference>
<dbReference type="SMART" id="SM00869">
    <property type="entry name" value="Autotransporter"/>
    <property type="match status" value="1"/>
</dbReference>
<evidence type="ECO:0000313" key="2">
    <source>
        <dbReference type="EMBL" id="MBX6679911.1"/>
    </source>
</evidence>
<dbReference type="PROSITE" id="PS51208">
    <property type="entry name" value="AUTOTRANSPORTER"/>
    <property type="match status" value="1"/>
</dbReference>
<dbReference type="Pfam" id="PF03797">
    <property type="entry name" value="Autotransporter"/>
    <property type="match status" value="1"/>
</dbReference>
<gene>
    <name evidence="2" type="ORF">JG731_00845</name>
</gene>
<organism evidence="2 3">
    <name type="scientific">Chlamydia gallinacea</name>
    <dbReference type="NCBI Taxonomy" id="1457153"/>
    <lineage>
        <taxon>Bacteria</taxon>
        <taxon>Pseudomonadati</taxon>
        <taxon>Chlamydiota</taxon>
        <taxon>Chlamydiia</taxon>
        <taxon>Chlamydiales</taxon>
        <taxon>Chlamydiaceae</taxon>
        <taxon>Chlamydia/Chlamydophila group</taxon>
        <taxon>Chlamydia</taxon>
    </lineage>
</organism>
<dbReference type="EMBL" id="JAEMHH010000009">
    <property type="protein sequence ID" value="MBX6679911.1"/>
    <property type="molecule type" value="Genomic_DNA"/>
</dbReference>
<keyword evidence="3" id="KW-1185">Reference proteome</keyword>
<sequence length="421" mass="46878">VTINNVNLVDSDGNAYEQPVFSTTTPFSALSVSTNTGQITIPTTNLTDFIPSAHYGYQGNWTVTWSQAANAATNSTTLSWQQTGYNPNPERVGALVPNTLWGAFADIRALQNLMEMSIQGADYHRGFWVSGIASFLNRSGTASRRQFRHSGAGYALGVLATTPTEDIFSAAFCQLFGRDKDYLVSKNKSDVYAGSVYYQHISFWDVWNQLLQNMLGTQAPLVLNAQLAYSHASNDMKTNMTTTYAPPNTVFPEIRGEWGNDCFAVELGAKTPIEFQTWRFFDSYSPFLKFQLVYAHQEDFKENNSSEGRYFESSHLTNLAMPLGVKFERFSDENQASYDLTLAYSPDLVRSNPDCLVSLLVSPTTGVWTTYGTNLARQAFIVQAGTHLAPTPSMEIFSQFGFELRGSSRNYTVDLGTKFQF</sequence>
<dbReference type="InterPro" id="IPR005546">
    <property type="entry name" value="Autotransporte_beta"/>
</dbReference>
<feature type="domain" description="Autotransporter" evidence="1">
    <location>
        <begin position="120"/>
        <end position="421"/>
    </location>
</feature>
<name>A0ABS7IQM4_9CHLA</name>
<feature type="non-terminal residue" evidence="2">
    <location>
        <position position="1"/>
    </location>
</feature>
<accession>A0ABS7IQM4</accession>
<evidence type="ECO:0000259" key="1">
    <source>
        <dbReference type="PROSITE" id="PS51208"/>
    </source>
</evidence>
<reference evidence="2 3" key="1">
    <citation type="journal article" date="2021" name="Sci. Rep.">
        <title>Genetic and phenotypic analysis of the pathogenic potential of two novel Chlamydia gallinacea strains compared to Chlamydia psittaci.</title>
        <authorList>
            <person name="Heijne M."/>
            <person name="Jelocnik M."/>
            <person name="Umanets A."/>
            <person name="Brouwer M.S.M."/>
            <person name="Dinkla A."/>
            <person name="Harders F."/>
            <person name="van Keulen L.J.M."/>
            <person name="Roest H.J."/>
            <person name="Schaafsma F."/>
            <person name="Velkers F.C."/>
            <person name="van der Goot J.A."/>
            <person name="Pannekoek Y."/>
            <person name="Koets A.P."/>
        </authorList>
    </citation>
    <scope>NUCLEOTIDE SEQUENCE [LARGE SCALE GENOMIC DNA]</scope>
    <source>
        <strain evidence="2 3">NL_F725</strain>
    </source>
</reference>
<evidence type="ECO:0000313" key="3">
    <source>
        <dbReference type="Proteomes" id="UP000781104"/>
    </source>
</evidence>